<dbReference type="AlphaFoldDB" id="Q2SFX5"/>
<dbReference type="OrthoDB" id="9816034at2"/>
<feature type="modified residue" description="4-aspartylphosphate" evidence="1">
    <location>
        <position position="57"/>
    </location>
</feature>
<dbReference type="PROSITE" id="PS50883">
    <property type="entry name" value="EAL"/>
    <property type="match status" value="1"/>
</dbReference>
<dbReference type="STRING" id="349521.HCH_03713"/>
<dbReference type="PANTHER" id="PTHR33121:SF70">
    <property type="entry name" value="SIGNALING PROTEIN YKOW"/>
    <property type="match status" value="1"/>
</dbReference>
<dbReference type="CDD" id="cd01948">
    <property type="entry name" value="EAL"/>
    <property type="match status" value="1"/>
</dbReference>
<evidence type="ECO:0000256" key="1">
    <source>
        <dbReference type="PROSITE-ProRule" id="PRU00169"/>
    </source>
</evidence>
<dbReference type="InterPro" id="IPR029787">
    <property type="entry name" value="Nucleotide_cyclase"/>
</dbReference>
<evidence type="ECO:0000259" key="2">
    <source>
        <dbReference type="PROSITE" id="PS50110"/>
    </source>
</evidence>
<dbReference type="RefSeq" id="WP_011397517.1">
    <property type="nucleotide sequence ID" value="NC_007645.1"/>
</dbReference>
<evidence type="ECO:0000259" key="3">
    <source>
        <dbReference type="PROSITE" id="PS50883"/>
    </source>
</evidence>
<evidence type="ECO:0000313" key="4">
    <source>
        <dbReference type="EMBL" id="ABC30449.1"/>
    </source>
</evidence>
<dbReference type="Proteomes" id="UP000000238">
    <property type="component" value="Chromosome"/>
</dbReference>
<reference evidence="4 5" key="1">
    <citation type="journal article" date="2005" name="Nucleic Acids Res.">
        <title>Genomic blueprint of Hahella chejuensis, a marine microbe producing an algicidal agent.</title>
        <authorList>
            <person name="Jeong H."/>
            <person name="Yim J.H."/>
            <person name="Lee C."/>
            <person name="Choi S.-H."/>
            <person name="Park Y.K."/>
            <person name="Yoon S.H."/>
            <person name="Hur C.-G."/>
            <person name="Kang H.-Y."/>
            <person name="Kim D."/>
            <person name="Lee H.H."/>
            <person name="Park K.H."/>
            <person name="Park S.-H."/>
            <person name="Park H.-S."/>
            <person name="Lee H.K."/>
            <person name="Oh T.K."/>
            <person name="Kim J.F."/>
        </authorList>
    </citation>
    <scope>NUCLEOTIDE SEQUENCE [LARGE SCALE GENOMIC DNA]</scope>
    <source>
        <strain evidence="4 5">KCTC 2396</strain>
    </source>
</reference>
<sequence length="568" mass="64370">MHPLTGSRLLIVDDEQRNTKLLTDIFRAQGFDAIPLNDANEVIGAVASYEPDLIILDVMMPGKTGFELTREIKAQEHWKHIPIILLTALADRDSCVSGLECGAEDYVSKPFNRRELLARVNNLLKLKKLHDFQHQNLRLLEEYDSVTGLPKKDILMELIDTLIKQKNNANVCVCVCEVDMDQTLIGLLSSHDRDLSERQVSRTVVERMSSIFPPGMLLGCLGSGKFGVVLEAGEEEGATHLRLLQQKLSLPILVEGQEFFLKFSIGYAPPPHPRLEWIVLFNHAEIAALEARKEGGNLVKRFAPEMDAVNHERWWMSRALFQAVREQQFEVYYQPQVDILQESLVGFEALLRWKTPEKGHISPARFIPLAEENGQIYDISLWMMEQVCQQIALWKRAGKRLRMAINISPVQLHRDEFTQDFVDLFTRYRLSPNDFELELTETSLMDPKGGGQLRELWSQGFDIAIDDFGTGYSNLEYLRKYPFNRLKIDRSFISNICDSGDDFAIVKAILAIAEHMGFKVIAEGIETVDQLARLRSLGCHEAQGYLFSKPAPAANATAMLFNGLKAPA</sequence>
<dbReference type="GO" id="GO:0000160">
    <property type="term" value="P:phosphorelay signal transduction system"/>
    <property type="evidence" value="ECO:0007669"/>
    <property type="project" value="InterPro"/>
</dbReference>
<proteinExistence type="predicted"/>
<dbReference type="InterPro" id="IPR000160">
    <property type="entry name" value="GGDEF_dom"/>
</dbReference>
<dbReference type="InterPro" id="IPR001633">
    <property type="entry name" value="EAL_dom"/>
</dbReference>
<dbReference type="PANTHER" id="PTHR33121">
    <property type="entry name" value="CYCLIC DI-GMP PHOSPHODIESTERASE PDEF"/>
    <property type="match status" value="1"/>
</dbReference>
<evidence type="ECO:0000313" key="5">
    <source>
        <dbReference type="Proteomes" id="UP000000238"/>
    </source>
</evidence>
<dbReference type="InterPro" id="IPR011006">
    <property type="entry name" value="CheY-like_superfamily"/>
</dbReference>
<dbReference type="SMART" id="SM00052">
    <property type="entry name" value="EAL"/>
    <property type="match status" value="1"/>
</dbReference>
<dbReference type="Gene3D" id="3.20.20.450">
    <property type="entry name" value="EAL domain"/>
    <property type="match status" value="1"/>
</dbReference>
<feature type="domain" description="EAL" evidence="3">
    <location>
        <begin position="313"/>
        <end position="564"/>
    </location>
</feature>
<dbReference type="eggNOG" id="COG3706">
    <property type="taxonomic scope" value="Bacteria"/>
</dbReference>
<dbReference type="Pfam" id="PF00072">
    <property type="entry name" value="Response_reg"/>
    <property type="match status" value="1"/>
</dbReference>
<dbReference type="SUPFAM" id="SSF141868">
    <property type="entry name" value="EAL domain-like"/>
    <property type="match status" value="1"/>
</dbReference>
<dbReference type="InterPro" id="IPR001789">
    <property type="entry name" value="Sig_transdc_resp-reg_receiver"/>
</dbReference>
<dbReference type="HOGENOM" id="CLU_000445_70_50_6"/>
<dbReference type="PROSITE" id="PS50110">
    <property type="entry name" value="RESPONSE_REGULATORY"/>
    <property type="match status" value="1"/>
</dbReference>
<dbReference type="SMART" id="SM00267">
    <property type="entry name" value="GGDEF"/>
    <property type="match status" value="1"/>
</dbReference>
<keyword evidence="5" id="KW-1185">Reference proteome</keyword>
<dbReference type="Gene3D" id="3.40.50.2300">
    <property type="match status" value="1"/>
</dbReference>
<keyword evidence="1" id="KW-0597">Phosphoprotein</keyword>
<dbReference type="KEGG" id="hch:HCH_03713"/>
<dbReference type="EMBL" id="CP000155">
    <property type="protein sequence ID" value="ABC30449.1"/>
    <property type="molecule type" value="Genomic_DNA"/>
</dbReference>
<dbReference type="Pfam" id="PF00990">
    <property type="entry name" value="GGDEF"/>
    <property type="match status" value="1"/>
</dbReference>
<dbReference type="InterPro" id="IPR050706">
    <property type="entry name" value="Cyclic-di-GMP_PDE-like"/>
</dbReference>
<dbReference type="SUPFAM" id="SSF55073">
    <property type="entry name" value="Nucleotide cyclase"/>
    <property type="match status" value="1"/>
</dbReference>
<dbReference type="eggNOG" id="COG2200">
    <property type="taxonomic scope" value="Bacteria"/>
</dbReference>
<dbReference type="Gene3D" id="3.30.70.270">
    <property type="match status" value="1"/>
</dbReference>
<dbReference type="InterPro" id="IPR043128">
    <property type="entry name" value="Rev_trsase/Diguanyl_cyclase"/>
</dbReference>
<dbReference type="Pfam" id="PF00563">
    <property type="entry name" value="EAL"/>
    <property type="match status" value="1"/>
</dbReference>
<dbReference type="InterPro" id="IPR035919">
    <property type="entry name" value="EAL_sf"/>
</dbReference>
<organism evidence="4 5">
    <name type="scientific">Hahella chejuensis (strain KCTC 2396)</name>
    <dbReference type="NCBI Taxonomy" id="349521"/>
    <lineage>
        <taxon>Bacteria</taxon>
        <taxon>Pseudomonadati</taxon>
        <taxon>Pseudomonadota</taxon>
        <taxon>Gammaproteobacteria</taxon>
        <taxon>Oceanospirillales</taxon>
        <taxon>Hahellaceae</taxon>
        <taxon>Hahella</taxon>
    </lineage>
</organism>
<protein>
    <submittedName>
        <fullName evidence="4">FOG: EAL domain</fullName>
    </submittedName>
</protein>
<dbReference type="SMART" id="SM00448">
    <property type="entry name" value="REC"/>
    <property type="match status" value="1"/>
</dbReference>
<accession>Q2SFX5</accession>
<gene>
    <name evidence="4" type="ordered locus">HCH_03713</name>
</gene>
<dbReference type="SUPFAM" id="SSF52172">
    <property type="entry name" value="CheY-like"/>
    <property type="match status" value="1"/>
</dbReference>
<name>Q2SFX5_HAHCH</name>
<feature type="domain" description="Response regulatory" evidence="2">
    <location>
        <begin position="8"/>
        <end position="124"/>
    </location>
</feature>
<dbReference type="GO" id="GO:0071111">
    <property type="term" value="F:cyclic-guanylate-specific phosphodiesterase activity"/>
    <property type="evidence" value="ECO:0007669"/>
    <property type="project" value="InterPro"/>
</dbReference>